<evidence type="ECO:0000256" key="4">
    <source>
        <dbReference type="ARBA" id="ARBA00023125"/>
    </source>
</evidence>
<dbReference type="RefSeq" id="WP_105185429.1">
    <property type="nucleotide sequence ID" value="NZ_BAAAGO010000050.1"/>
</dbReference>
<dbReference type="GO" id="GO:0016987">
    <property type="term" value="F:sigma factor activity"/>
    <property type="evidence" value="ECO:0007669"/>
    <property type="project" value="UniProtKB-KW"/>
</dbReference>
<evidence type="ECO:0000313" key="9">
    <source>
        <dbReference type="EMBL" id="SPD86849.1"/>
    </source>
</evidence>
<dbReference type="KEGG" id="mgg:MPLG2_1420"/>
<reference evidence="8 10" key="1">
    <citation type="submission" date="2018-02" db="EMBL/GenBank/DDBJ databases">
        <authorList>
            <person name="Cohen D.B."/>
            <person name="Kent A.D."/>
        </authorList>
    </citation>
    <scope>NUCLEOTIDE SEQUENCE [LARGE SCALE GENOMIC DNA]</scope>
    <source>
        <strain evidence="8">1</strain>
    </source>
</reference>
<proteinExistence type="inferred from homology"/>
<evidence type="ECO:0000313" key="10">
    <source>
        <dbReference type="Proteomes" id="UP000238164"/>
    </source>
</evidence>
<organism evidence="8 10">
    <name type="scientific">Micropruina glycogenica</name>
    <dbReference type="NCBI Taxonomy" id="75385"/>
    <lineage>
        <taxon>Bacteria</taxon>
        <taxon>Bacillati</taxon>
        <taxon>Actinomycetota</taxon>
        <taxon>Actinomycetes</taxon>
        <taxon>Propionibacteriales</taxon>
        <taxon>Nocardioidaceae</taxon>
        <taxon>Micropruina</taxon>
    </lineage>
</organism>
<dbReference type="KEGG" id="mgg:MPLG2_1819"/>
<dbReference type="EMBL" id="LT985188">
    <property type="protein sequence ID" value="SPD86456.1"/>
    <property type="molecule type" value="Genomic_DNA"/>
</dbReference>
<dbReference type="NCBIfam" id="TIGR02937">
    <property type="entry name" value="sigma70-ECF"/>
    <property type="match status" value="1"/>
</dbReference>
<dbReference type="SUPFAM" id="SSF88946">
    <property type="entry name" value="Sigma2 domain of RNA polymerase sigma factors"/>
    <property type="match status" value="1"/>
</dbReference>
<evidence type="ECO:0000259" key="6">
    <source>
        <dbReference type="Pfam" id="PF04542"/>
    </source>
</evidence>
<evidence type="ECO:0000256" key="2">
    <source>
        <dbReference type="ARBA" id="ARBA00023015"/>
    </source>
</evidence>
<sequence length="181" mass="19909">MDTDNAVADEAEFRAWYQRTSPRVYAYVRRYCSDDDCDDVIAEVYLVAWTRLAELPADAVPWLIGTARNVLANSWRARGRRQQLAAKWADINDLAAADPAGLAVERTDLLRAISQLSADDQEVLLLAGWDGLDSSGIAAVLGCSVAAARTRLSRARRRLAGRLNASLDARSPLLRLVPEVN</sequence>
<evidence type="ECO:0000259" key="7">
    <source>
        <dbReference type="Pfam" id="PF08281"/>
    </source>
</evidence>
<name>A0A2N9JGD3_9ACTN</name>
<dbReference type="InterPro" id="IPR014284">
    <property type="entry name" value="RNA_pol_sigma-70_dom"/>
</dbReference>
<dbReference type="EMBL" id="LT985188">
    <property type="protein sequence ID" value="SPD86849.1"/>
    <property type="molecule type" value="Genomic_DNA"/>
</dbReference>
<keyword evidence="3" id="KW-0731">Sigma factor</keyword>
<keyword evidence="4" id="KW-0238">DNA-binding</keyword>
<accession>A0A2N9JGD3</accession>
<keyword evidence="2" id="KW-0805">Transcription regulation</keyword>
<feature type="domain" description="RNA polymerase sigma factor 70 region 4 type 2" evidence="7">
    <location>
        <begin position="108"/>
        <end position="159"/>
    </location>
</feature>
<dbReference type="Gene3D" id="1.10.10.10">
    <property type="entry name" value="Winged helix-like DNA-binding domain superfamily/Winged helix DNA-binding domain"/>
    <property type="match status" value="1"/>
</dbReference>
<dbReference type="InterPro" id="IPR007627">
    <property type="entry name" value="RNA_pol_sigma70_r2"/>
</dbReference>
<dbReference type="GO" id="GO:0003677">
    <property type="term" value="F:DNA binding"/>
    <property type="evidence" value="ECO:0007669"/>
    <property type="project" value="UniProtKB-KW"/>
</dbReference>
<dbReference type="GO" id="GO:0006352">
    <property type="term" value="P:DNA-templated transcription initiation"/>
    <property type="evidence" value="ECO:0007669"/>
    <property type="project" value="InterPro"/>
</dbReference>
<dbReference type="Gene3D" id="1.10.1740.10">
    <property type="match status" value="1"/>
</dbReference>
<evidence type="ECO:0000256" key="3">
    <source>
        <dbReference type="ARBA" id="ARBA00023082"/>
    </source>
</evidence>
<dbReference type="InterPro" id="IPR013324">
    <property type="entry name" value="RNA_pol_sigma_r3/r4-like"/>
</dbReference>
<evidence type="ECO:0000313" key="8">
    <source>
        <dbReference type="EMBL" id="SPD86456.1"/>
    </source>
</evidence>
<dbReference type="InterPro" id="IPR039425">
    <property type="entry name" value="RNA_pol_sigma-70-like"/>
</dbReference>
<evidence type="ECO:0000256" key="5">
    <source>
        <dbReference type="ARBA" id="ARBA00023163"/>
    </source>
</evidence>
<dbReference type="OrthoDB" id="4184921at2"/>
<dbReference type="AlphaFoldDB" id="A0A2N9JGD3"/>
<evidence type="ECO:0000256" key="1">
    <source>
        <dbReference type="ARBA" id="ARBA00010641"/>
    </source>
</evidence>
<dbReference type="InterPro" id="IPR036388">
    <property type="entry name" value="WH-like_DNA-bd_sf"/>
</dbReference>
<comment type="similarity">
    <text evidence="1">Belongs to the sigma-70 factor family. ECF subfamily.</text>
</comment>
<dbReference type="InterPro" id="IPR013249">
    <property type="entry name" value="RNA_pol_sigma70_r4_t2"/>
</dbReference>
<protein>
    <submittedName>
        <fullName evidence="8">RNA polymerase, sigma-24 subunit, ECF subfamily</fullName>
    </submittedName>
</protein>
<feature type="domain" description="RNA polymerase sigma-70 region 2" evidence="6">
    <location>
        <begin position="17"/>
        <end position="81"/>
    </location>
</feature>
<dbReference type="PANTHER" id="PTHR43133:SF8">
    <property type="entry name" value="RNA POLYMERASE SIGMA FACTOR HI_1459-RELATED"/>
    <property type="match status" value="1"/>
</dbReference>
<keyword evidence="10" id="KW-1185">Reference proteome</keyword>
<dbReference type="Proteomes" id="UP000238164">
    <property type="component" value="Chromosome 1"/>
</dbReference>
<dbReference type="SUPFAM" id="SSF88659">
    <property type="entry name" value="Sigma3 and sigma4 domains of RNA polymerase sigma factors"/>
    <property type="match status" value="1"/>
</dbReference>
<dbReference type="PANTHER" id="PTHR43133">
    <property type="entry name" value="RNA POLYMERASE ECF-TYPE SIGMA FACTO"/>
    <property type="match status" value="1"/>
</dbReference>
<dbReference type="Pfam" id="PF08281">
    <property type="entry name" value="Sigma70_r4_2"/>
    <property type="match status" value="1"/>
</dbReference>
<dbReference type="InterPro" id="IPR013325">
    <property type="entry name" value="RNA_pol_sigma_r2"/>
</dbReference>
<dbReference type="Pfam" id="PF04542">
    <property type="entry name" value="Sigma70_r2"/>
    <property type="match status" value="1"/>
</dbReference>
<gene>
    <name evidence="8" type="ORF">MPLG2_1420</name>
    <name evidence="9" type="ORF">MPLG2_1819</name>
</gene>
<keyword evidence="5" id="KW-0804">Transcription</keyword>